<name>A0A0F9CSN0_9ZZZZ</name>
<keyword evidence="3" id="KW-0808">Transferase</keyword>
<dbReference type="GO" id="GO:0009245">
    <property type="term" value="P:lipid A biosynthetic process"/>
    <property type="evidence" value="ECO:0007669"/>
    <property type="project" value="UniProtKB-KW"/>
</dbReference>
<keyword evidence="5" id="KW-0012">Acyltransferase</keyword>
<keyword evidence="1" id="KW-0444">Lipid biosynthesis</keyword>
<reference evidence="6" key="1">
    <citation type="journal article" date="2015" name="Nature">
        <title>Complex archaea that bridge the gap between prokaryotes and eukaryotes.</title>
        <authorList>
            <person name="Spang A."/>
            <person name="Saw J.H."/>
            <person name="Jorgensen S.L."/>
            <person name="Zaremba-Niedzwiedzka K."/>
            <person name="Martijn J."/>
            <person name="Lind A.E."/>
            <person name="van Eijk R."/>
            <person name="Schleper C."/>
            <person name="Guy L."/>
            <person name="Ettema T.J."/>
        </authorList>
    </citation>
    <scope>NUCLEOTIDE SEQUENCE</scope>
</reference>
<sequence length="251" mass="27287">MTTHEAVALLRLNPGTNQPWAEVILGTEYKLTRACSYDDCVANSLTWLRDLGFRSDIFTLANMVILPYGICEDIYLKKHPHTTLVRAKNPRLEFALLANLLFPEKSISSLNILRTHPCVTDGFGWVRDETGSLVKFPHYGDVSIHPSATIAESAKIARAPLGTTIISEGVRIDNMVHIAHGVWINKHTSIAALSCIEGSVEIGAYCTIGSGVIFQLGSGCGDHVTVGSGSVVTKQIPDGETWVGVPARKHR</sequence>
<dbReference type="AlphaFoldDB" id="A0A0F9CSN0"/>
<organism evidence="6">
    <name type="scientific">marine sediment metagenome</name>
    <dbReference type="NCBI Taxonomy" id="412755"/>
    <lineage>
        <taxon>unclassified sequences</taxon>
        <taxon>metagenomes</taxon>
        <taxon>ecological metagenomes</taxon>
    </lineage>
</organism>
<comment type="caution">
    <text evidence="6">The sequence shown here is derived from an EMBL/GenBank/DDBJ whole genome shotgun (WGS) entry which is preliminary data.</text>
</comment>
<accession>A0A0F9CSN0</accession>
<dbReference type="PANTHER" id="PTHR43378:SF2">
    <property type="entry name" value="UDP-3-O-ACYLGLUCOSAMINE N-ACYLTRANSFERASE 1, MITOCHONDRIAL-RELATED"/>
    <property type="match status" value="1"/>
</dbReference>
<evidence type="ECO:0000256" key="4">
    <source>
        <dbReference type="ARBA" id="ARBA00023098"/>
    </source>
</evidence>
<evidence type="ECO:0000313" key="6">
    <source>
        <dbReference type="EMBL" id="KKK99571.1"/>
    </source>
</evidence>
<keyword evidence="4" id="KW-0443">Lipid metabolism</keyword>
<keyword evidence="2" id="KW-0441">Lipid A biosynthesis</keyword>
<evidence type="ECO:0000256" key="1">
    <source>
        <dbReference type="ARBA" id="ARBA00022516"/>
    </source>
</evidence>
<dbReference type="EMBL" id="LAZR01045148">
    <property type="protein sequence ID" value="KKK99571.1"/>
    <property type="molecule type" value="Genomic_DNA"/>
</dbReference>
<dbReference type="PANTHER" id="PTHR43378">
    <property type="entry name" value="UDP-3-O-ACYLGLUCOSAMINE N-ACYLTRANSFERASE"/>
    <property type="match status" value="1"/>
</dbReference>
<dbReference type="GO" id="GO:0016020">
    <property type="term" value="C:membrane"/>
    <property type="evidence" value="ECO:0007669"/>
    <property type="project" value="GOC"/>
</dbReference>
<gene>
    <name evidence="6" type="ORF">LCGC14_2631420</name>
</gene>
<evidence type="ECO:0000256" key="2">
    <source>
        <dbReference type="ARBA" id="ARBA00022556"/>
    </source>
</evidence>
<dbReference type="SUPFAM" id="SSF51161">
    <property type="entry name" value="Trimeric LpxA-like enzymes"/>
    <property type="match status" value="1"/>
</dbReference>
<dbReference type="GO" id="GO:0016410">
    <property type="term" value="F:N-acyltransferase activity"/>
    <property type="evidence" value="ECO:0007669"/>
    <property type="project" value="InterPro"/>
</dbReference>
<evidence type="ECO:0000256" key="5">
    <source>
        <dbReference type="ARBA" id="ARBA00023315"/>
    </source>
</evidence>
<evidence type="ECO:0000256" key="3">
    <source>
        <dbReference type="ARBA" id="ARBA00022679"/>
    </source>
</evidence>
<dbReference type="Gene3D" id="2.160.10.10">
    <property type="entry name" value="Hexapeptide repeat proteins"/>
    <property type="match status" value="1"/>
</dbReference>
<protein>
    <recommendedName>
        <fullName evidence="7">UDP-3-O-[3-hydroxymyristoyl] glucosamine N-acyltransferase non-repeat region domain-containing protein</fullName>
    </recommendedName>
</protein>
<dbReference type="InterPro" id="IPR007691">
    <property type="entry name" value="LpxD"/>
</dbReference>
<dbReference type="InterPro" id="IPR011004">
    <property type="entry name" value="Trimer_LpxA-like_sf"/>
</dbReference>
<evidence type="ECO:0008006" key="7">
    <source>
        <dbReference type="Google" id="ProtNLM"/>
    </source>
</evidence>
<proteinExistence type="predicted"/>